<accession>A0A2S0JV97</accession>
<protein>
    <submittedName>
        <fullName evidence="1">Uncharacterized protein</fullName>
    </submittedName>
</protein>
<dbReference type="Proteomes" id="UP000255295">
    <property type="component" value="Unassembled WGS sequence"/>
</dbReference>
<dbReference type="EMBL" id="CP019980">
    <property type="protein sequence ID" value="AVK95062.1"/>
    <property type="molecule type" value="Genomic_DNA"/>
</dbReference>
<organism evidence="1 3">
    <name type="scientific">Lysinibacillus sphaericus</name>
    <name type="common">Bacillus sphaericus</name>
    <dbReference type="NCBI Taxonomy" id="1421"/>
    <lineage>
        <taxon>Bacteria</taxon>
        <taxon>Bacillati</taxon>
        <taxon>Bacillota</taxon>
        <taxon>Bacilli</taxon>
        <taxon>Bacillales</taxon>
        <taxon>Bacillaceae</taxon>
        <taxon>Lysinibacillus</taxon>
    </lineage>
</organism>
<evidence type="ECO:0000313" key="2">
    <source>
        <dbReference type="EMBL" id="SUV19644.1"/>
    </source>
</evidence>
<evidence type="ECO:0000313" key="3">
    <source>
        <dbReference type="Proteomes" id="UP000238825"/>
    </source>
</evidence>
<dbReference type="EMBL" id="UFSZ01000001">
    <property type="protein sequence ID" value="SUV19644.1"/>
    <property type="molecule type" value="Genomic_DNA"/>
</dbReference>
<sequence>MNKKFYGQIIVCEDINYDDNVLSTSLHNILNETSVNVLPSMIKLKVFMKFLFKEVDFLDHLYISVINEENDIFYEDSFEMRNFRKEGMNPGMDIGLNIMFPVVKQGNHRIVLTNAEDEIVTEYPLFISVKESLESV</sequence>
<reference evidence="2 4" key="2">
    <citation type="submission" date="2018-06" db="EMBL/GenBank/DDBJ databases">
        <authorList>
            <consortium name="Pathogen Informatics"/>
            <person name="Doyle S."/>
        </authorList>
    </citation>
    <scope>NUCLEOTIDE SEQUENCE [LARGE SCALE GENOMIC DNA]</scope>
    <source>
        <strain evidence="2 4">NCTC10338</strain>
    </source>
</reference>
<dbReference type="Proteomes" id="UP000238825">
    <property type="component" value="Chromosome"/>
</dbReference>
<evidence type="ECO:0000313" key="1">
    <source>
        <dbReference type="EMBL" id="AVK95062.1"/>
    </source>
</evidence>
<reference evidence="1 3" key="1">
    <citation type="submission" date="2017-03" db="EMBL/GenBank/DDBJ databases">
        <title>The whole genome sequencing and assembly of Lysinibacillus sphaericus DSM 28T strain.</title>
        <authorList>
            <person name="Lee Y.-J."/>
            <person name="Yi H."/>
            <person name="Bahn Y.-S."/>
            <person name="Kim J.F."/>
            <person name="Lee D.-W."/>
        </authorList>
    </citation>
    <scope>NUCLEOTIDE SEQUENCE [LARGE SCALE GENOMIC DNA]</scope>
    <source>
        <strain evidence="1 3">DSM 28</strain>
    </source>
</reference>
<name>A0A2S0JV97_LYSSH</name>
<dbReference type="RefSeq" id="WP_024364049.1">
    <property type="nucleotide sequence ID" value="NZ_BJNS01000042.1"/>
</dbReference>
<proteinExistence type="predicted"/>
<gene>
    <name evidence="1" type="ORF">LS41612_01510</name>
    <name evidence="2" type="ORF">NCTC10338_04504</name>
</gene>
<dbReference type="GeneID" id="48274857"/>
<dbReference type="AlphaFoldDB" id="A0A2S0JV97"/>
<evidence type="ECO:0000313" key="4">
    <source>
        <dbReference type="Proteomes" id="UP000255295"/>
    </source>
</evidence>